<organism evidence="1 2">
    <name type="scientific">Solibacillus isronensis B3W22</name>
    <dbReference type="NCBI Taxonomy" id="1224748"/>
    <lineage>
        <taxon>Bacteria</taxon>
        <taxon>Bacillati</taxon>
        <taxon>Bacillota</taxon>
        <taxon>Bacilli</taxon>
        <taxon>Bacillales</taxon>
        <taxon>Caryophanaceae</taxon>
        <taxon>Solibacillus</taxon>
    </lineage>
</organism>
<comment type="caution">
    <text evidence="1">The sequence shown here is derived from an EMBL/GenBank/DDBJ whole genome shotgun (WGS) entry which is preliminary data.</text>
</comment>
<proteinExistence type="predicted"/>
<name>K1KLI1_9BACL</name>
<gene>
    <name evidence="1" type="ORF">B857_03966</name>
</gene>
<evidence type="ECO:0000313" key="2">
    <source>
        <dbReference type="Proteomes" id="UP000004738"/>
    </source>
</evidence>
<keyword evidence="2" id="KW-1185">Reference proteome</keyword>
<dbReference type="Proteomes" id="UP000004738">
    <property type="component" value="Unassembled WGS sequence"/>
</dbReference>
<accession>K1KLI1</accession>
<dbReference type="EMBL" id="AMCK01000127">
    <property type="protein sequence ID" value="EKB43276.1"/>
    <property type="molecule type" value="Genomic_DNA"/>
</dbReference>
<protein>
    <submittedName>
        <fullName evidence="1">Uncharacterized protein</fullName>
    </submittedName>
</protein>
<reference evidence="1 2" key="1">
    <citation type="journal article" date="2012" name="J. Bacteriol.">
        <title>Draft Genome Sequence of Bacillus isronensis Strain B3W22, Isolated from the Upper Atmosphere.</title>
        <authorList>
            <person name="Shivaji S."/>
            <person name="Ara S."/>
            <person name="Singh S.K."/>
            <person name="Bandi S."/>
            <person name="Singh A."/>
            <person name="Pinnaka A.K."/>
        </authorList>
    </citation>
    <scope>NUCLEOTIDE SEQUENCE [LARGE SCALE GENOMIC DNA]</scope>
    <source>
        <strain evidence="1 2">B3W22</strain>
    </source>
</reference>
<sequence>MKAKKECCRALYKDRTDENGERYRKAKQEAKKAVREAKLAAYDDMYKRLDTKEGELDIYKLARAREKKTRDLNQVRCIKDEDGKVLAIENAVKRQMERLFS</sequence>
<evidence type="ECO:0000313" key="1">
    <source>
        <dbReference type="EMBL" id="EKB43276.1"/>
    </source>
</evidence>
<dbReference type="AlphaFoldDB" id="K1KLI1"/>